<sequence>MNKAVRMLTMIGMGVMASAAIGAPALAADSGSSAAAKSESTAKVQRHDRDQVVGFYRTLRDCERAGRVGEWFDRWEDHDCERVRFGFRRGYWALEVERDWRGGGHHFRDRDFRDRDRHDGNRHDRNRHDNDRHDNDRRDSRR</sequence>
<gene>
    <name evidence="3" type="ORF">SAMN05421748_10384</name>
</gene>
<evidence type="ECO:0000313" key="3">
    <source>
        <dbReference type="EMBL" id="SNY28452.1"/>
    </source>
</evidence>
<evidence type="ECO:0000313" key="4">
    <source>
        <dbReference type="Proteomes" id="UP000219612"/>
    </source>
</evidence>
<evidence type="ECO:0000256" key="2">
    <source>
        <dbReference type="SAM" id="SignalP"/>
    </source>
</evidence>
<feature type="chain" id="PRO_5013080543" evidence="2">
    <location>
        <begin position="28"/>
        <end position="142"/>
    </location>
</feature>
<organism evidence="3 4">
    <name type="scientific">Paractinoplanes atraurantiacus</name>
    <dbReference type="NCBI Taxonomy" id="1036182"/>
    <lineage>
        <taxon>Bacteria</taxon>
        <taxon>Bacillati</taxon>
        <taxon>Actinomycetota</taxon>
        <taxon>Actinomycetes</taxon>
        <taxon>Micromonosporales</taxon>
        <taxon>Micromonosporaceae</taxon>
        <taxon>Paractinoplanes</taxon>
    </lineage>
</organism>
<keyword evidence="2" id="KW-0732">Signal</keyword>
<dbReference type="OrthoDB" id="3298876at2"/>
<keyword evidence="4" id="KW-1185">Reference proteome</keyword>
<proteinExistence type="predicted"/>
<feature type="signal peptide" evidence="2">
    <location>
        <begin position="1"/>
        <end position="27"/>
    </location>
</feature>
<dbReference type="RefSeq" id="WP_143234505.1">
    <property type="nucleotide sequence ID" value="NZ_OBDY01000003.1"/>
</dbReference>
<evidence type="ECO:0000256" key="1">
    <source>
        <dbReference type="SAM" id="MobiDB-lite"/>
    </source>
</evidence>
<protein>
    <submittedName>
        <fullName evidence="3">Uncharacterized protein</fullName>
    </submittedName>
</protein>
<accession>A0A285GY65</accession>
<name>A0A285GY65_9ACTN</name>
<dbReference type="EMBL" id="OBDY01000003">
    <property type="protein sequence ID" value="SNY28452.1"/>
    <property type="molecule type" value="Genomic_DNA"/>
</dbReference>
<dbReference type="AlphaFoldDB" id="A0A285GY65"/>
<feature type="region of interest" description="Disordered" evidence="1">
    <location>
        <begin position="102"/>
        <end position="142"/>
    </location>
</feature>
<reference evidence="3 4" key="1">
    <citation type="submission" date="2017-09" db="EMBL/GenBank/DDBJ databases">
        <authorList>
            <person name="Ehlers B."/>
            <person name="Leendertz F.H."/>
        </authorList>
    </citation>
    <scope>NUCLEOTIDE SEQUENCE [LARGE SCALE GENOMIC DNA]</scope>
    <source>
        <strain evidence="3 4">CGMCC 4.6857</strain>
    </source>
</reference>
<dbReference type="Proteomes" id="UP000219612">
    <property type="component" value="Unassembled WGS sequence"/>
</dbReference>